<evidence type="ECO:0000259" key="1">
    <source>
        <dbReference type="Pfam" id="PF09995"/>
    </source>
</evidence>
<feature type="domain" description="ER-bound oxygenase mpaB/mpaB'/Rubber oxygenase catalytic" evidence="1">
    <location>
        <begin position="54"/>
        <end position="296"/>
    </location>
</feature>
<name>A0A2S5ZXT9_9NOCA</name>
<comment type="caution">
    <text evidence="2">The sequence shown here is derived from an EMBL/GenBank/DDBJ whole genome shotgun (WGS) entry which is preliminary data.</text>
</comment>
<dbReference type="InterPro" id="IPR018713">
    <property type="entry name" value="MPAB/Lcp_cat_dom"/>
</dbReference>
<protein>
    <submittedName>
        <fullName evidence="2">DUF2236 domain-containing protein</fullName>
    </submittedName>
</protein>
<dbReference type="AlphaFoldDB" id="A0A2S5ZXT9"/>
<evidence type="ECO:0000313" key="2">
    <source>
        <dbReference type="EMBL" id="PPJ22673.1"/>
    </source>
</evidence>
<sequence>MVTESVSESVGTPTVYDRLVDYMFQPTRDRFFKNVQFSEPAGDHGWFGPGSAVWYLHEHLPTVQIGLAAAAMIETLHPDMAWMGYEHTRALERIDGVPTGRFDADALASRGGHTLSFFLGVAFGPSSVAERVSRVVRGMHDRVEGVRPDGHPYRASDPDLLCWNYCTMAWALAAAHERYHPRPMHGERLEEFFREYARMGVELGAANVPTTKAGVHKVLEDSLPVLGVTMPTVEHLNPLAPWRYPVHLRPLYGLLFWVVQDLHPMWAQRLMNTPQYSWPRKAVMRGAVRLLVRAMRDGKIREVHQSYARVAAGADSRPASAPASKVAAGR</sequence>
<organism evidence="2 3">
    <name type="scientific">Nocardia nova</name>
    <dbReference type="NCBI Taxonomy" id="37330"/>
    <lineage>
        <taxon>Bacteria</taxon>
        <taxon>Bacillati</taxon>
        <taxon>Actinomycetota</taxon>
        <taxon>Actinomycetes</taxon>
        <taxon>Mycobacteriales</taxon>
        <taxon>Nocardiaceae</taxon>
        <taxon>Nocardia</taxon>
    </lineage>
</organism>
<dbReference type="GO" id="GO:0016491">
    <property type="term" value="F:oxidoreductase activity"/>
    <property type="evidence" value="ECO:0007669"/>
    <property type="project" value="InterPro"/>
</dbReference>
<evidence type="ECO:0000313" key="3">
    <source>
        <dbReference type="Proteomes" id="UP000238356"/>
    </source>
</evidence>
<dbReference type="PANTHER" id="PTHR36151">
    <property type="entry name" value="BLR2777 PROTEIN"/>
    <property type="match status" value="1"/>
</dbReference>
<reference evidence="2 3" key="1">
    <citation type="submission" date="2018-02" db="EMBL/GenBank/DDBJ databases">
        <title>8 Nocardia nova and 1 Nocardia cyriacigeorgica strain used for evolution to TMP-SMX.</title>
        <authorList>
            <person name="Mehta H."/>
            <person name="Weng J."/>
            <person name="Shamoo Y."/>
        </authorList>
    </citation>
    <scope>NUCLEOTIDE SEQUENCE [LARGE SCALE GENOMIC DNA]</scope>
    <source>
        <strain evidence="2 3">BAA2227</strain>
    </source>
</reference>
<dbReference type="PANTHER" id="PTHR36151:SF3">
    <property type="entry name" value="ER-BOUND OXYGENASE MPAB_MPAB'_RUBBER OXYGENASE CATALYTIC DOMAIN-CONTAINING PROTEIN"/>
    <property type="match status" value="1"/>
</dbReference>
<dbReference type="RefSeq" id="WP_104364547.1">
    <property type="nucleotide sequence ID" value="NZ_PSZD01000028.1"/>
</dbReference>
<dbReference type="EMBL" id="PSZD01000028">
    <property type="protein sequence ID" value="PPJ22673.1"/>
    <property type="molecule type" value="Genomic_DNA"/>
</dbReference>
<keyword evidence="3" id="KW-1185">Reference proteome</keyword>
<gene>
    <name evidence="2" type="ORF">C5F51_30565</name>
</gene>
<proteinExistence type="predicted"/>
<dbReference type="Proteomes" id="UP000238356">
    <property type="component" value="Unassembled WGS sequence"/>
</dbReference>
<accession>A0A2S5ZXT9</accession>
<dbReference type="Pfam" id="PF09995">
    <property type="entry name" value="MPAB_Lcp_cat"/>
    <property type="match status" value="1"/>
</dbReference>